<dbReference type="EMBL" id="JBHSJD010000014">
    <property type="protein sequence ID" value="MFC5024197.1"/>
    <property type="molecule type" value="Genomic_DNA"/>
</dbReference>
<sequence>MSISSRARKALAAAATAVTAVAALMATAAPANAAIHRCTISGDWTNCTTVTGIDPGSWLQVRTGPGYGYGPINLAYSRLYNGDEVGLTCWRTGDGAYDNPNYRYWMAVDVGNSNWGYVNDWYLNTGSPEVWKQHIRQCG</sequence>
<comment type="caution">
    <text evidence="2">The sequence shown here is derived from an EMBL/GenBank/DDBJ whole genome shotgun (WGS) entry which is preliminary data.</text>
</comment>
<evidence type="ECO:0000313" key="2">
    <source>
        <dbReference type="EMBL" id="MFC5024197.1"/>
    </source>
</evidence>
<protein>
    <recommendedName>
        <fullName evidence="4">SH3 domain-containing protein</fullName>
    </recommendedName>
</protein>
<accession>A0ABV9XG26</accession>
<feature type="chain" id="PRO_5045062907" description="SH3 domain-containing protein" evidence="1">
    <location>
        <begin position="34"/>
        <end position="139"/>
    </location>
</feature>
<reference evidence="3" key="1">
    <citation type="journal article" date="2019" name="Int. J. Syst. Evol. Microbiol.">
        <title>The Global Catalogue of Microorganisms (GCM) 10K type strain sequencing project: providing services to taxonomists for standard genome sequencing and annotation.</title>
        <authorList>
            <consortium name="The Broad Institute Genomics Platform"/>
            <consortium name="The Broad Institute Genome Sequencing Center for Infectious Disease"/>
            <person name="Wu L."/>
            <person name="Ma J."/>
        </authorList>
    </citation>
    <scope>NUCLEOTIDE SEQUENCE [LARGE SCALE GENOMIC DNA]</scope>
    <source>
        <strain evidence="3">CGMCC 4.1648</strain>
    </source>
</reference>
<dbReference type="RefSeq" id="WP_345686239.1">
    <property type="nucleotide sequence ID" value="NZ_BAABIT010000001.1"/>
</dbReference>
<evidence type="ECO:0008006" key="4">
    <source>
        <dbReference type="Google" id="ProtNLM"/>
    </source>
</evidence>
<dbReference type="Proteomes" id="UP001595829">
    <property type="component" value="Unassembled WGS sequence"/>
</dbReference>
<evidence type="ECO:0000256" key="1">
    <source>
        <dbReference type="SAM" id="SignalP"/>
    </source>
</evidence>
<name>A0ABV9XG26_9ACTN</name>
<proteinExistence type="predicted"/>
<feature type="signal peptide" evidence="1">
    <location>
        <begin position="1"/>
        <end position="33"/>
    </location>
</feature>
<keyword evidence="3" id="KW-1185">Reference proteome</keyword>
<gene>
    <name evidence="2" type="ORF">ACFPM3_18900</name>
</gene>
<evidence type="ECO:0000313" key="3">
    <source>
        <dbReference type="Proteomes" id="UP001595829"/>
    </source>
</evidence>
<organism evidence="2 3">
    <name type="scientific">Streptomyces coeruleoprunus</name>
    <dbReference type="NCBI Taxonomy" id="285563"/>
    <lineage>
        <taxon>Bacteria</taxon>
        <taxon>Bacillati</taxon>
        <taxon>Actinomycetota</taxon>
        <taxon>Actinomycetes</taxon>
        <taxon>Kitasatosporales</taxon>
        <taxon>Streptomycetaceae</taxon>
        <taxon>Streptomyces</taxon>
    </lineage>
</organism>
<keyword evidence="1" id="KW-0732">Signal</keyword>